<dbReference type="RefSeq" id="WP_345592097.1">
    <property type="nucleotide sequence ID" value="NZ_BAABJG010000029.1"/>
</dbReference>
<gene>
    <name evidence="8" type="ORF">ACFQ4B_12970</name>
</gene>
<accession>A0ABW3UKD8</accession>
<dbReference type="InterPro" id="IPR051461">
    <property type="entry name" value="UPF0750_membrane"/>
</dbReference>
<dbReference type="Gene3D" id="3.30.70.120">
    <property type="match status" value="1"/>
</dbReference>
<dbReference type="EMBL" id="JBHTLU010000014">
    <property type="protein sequence ID" value="MFD1221031.1"/>
    <property type="molecule type" value="Genomic_DNA"/>
</dbReference>
<evidence type="ECO:0000256" key="5">
    <source>
        <dbReference type="ARBA" id="ARBA00023136"/>
    </source>
</evidence>
<dbReference type="InterPro" id="IPR019264">
    <property type="entry name" value="DUF2179"/>
</dbReference>
<evidence type="ECO:0000259" key="7">
    <source>
        <dbReference type="Pfam" id="PF10035"/>
    </source>
</evidence>
<feature type="domain" description="DUF2179" evidence="7">
    <location>
        <begin position="218"/>
        <end position="272"/>
    </location>
</feature>
<feature type="transmembrane region" description="Helical" evidence="6">
    <location>
        <begin position="102"/>
        <end position="121"/>
    </location>
</feature>
<protein>
    <submittedName>
        <fullName evidence="8">YitT family protein</fullName>
    </submittedName>
</protein>
<evidence type="ECO:0000256" key="2">
    <source>
        <dbReference type="ARBA" id="ARBA00022475"/>
    </source>
</evidence>
<dbReference type="CDD" id="cd16380">
    <property type="entry name" value="YitT_C"/>
    <property type="match status" value="1"/>
</dbReference>
<evidence type="ECO:0000256" key="1">
    <source>
        <dbReference type="ARBA" id="ARBA00004651"/>
    </source>
</evidence>
<keyword evidence="3 6" id="KW-0812">Transmembrane</keyword>
<dbReference type="Proteomes" id="UP001597180">
    <property type="component" value="Unassembled WGS sequence"/>
</dbReference>
<comment type="subcellular location">
    <subcellularLocation>
        <location evidence="1">Cell membrane</location>
        <topology evidence="1">Multi-pass membrane protein</topology>
    </subcellularLocation>
</comment>
<dbReference type="PANTHER" id="PTHR33545">
    <property type="entry name" value="UPF0750 MEMBRANE PROTEIN YITT-RELATED"/>
    <property type="match status" value="1"/>
</dbReference>
<evidence type="ECO:0000256" key="4">
    <source>
        <dbReference type="ARBA" id="ARBA00022989"/>
    </source>
</evidence>
<sequence>MMRKLQRYSMIAAGTLVVALGFNWFLSPNHIASGGLSGASILLGSLWNTDSMIILWAGSVILLLLSAFILGLRSLAASVTGSILMPFFVLLTHSLRPLTDNPLLAAIYGGVMTGVGLGIVFRAHGNTGGFTLLAQMLHKWLGVKPSQAIMAMDSVVVISAGILLAPEKALYALVSVFVTRKAMDMVLKLQKSSKVAYIITSREYEQALSKAVLEDLDRGMTKLSGTGGYTDDHRVIMMVVLAADKARKLKMLVQALDPHAFIVFTEADDVAGEGFNQELEKTRSWKRASESPVRL</sequence>
<dbReference type="Pfam" id="PF02588">
    <property type="entry name" value="YitT_membrane"/>
    <property type="match status" value="1"/>
</dbReference>
<keyword evidence="4 6" id="KW-1133">Transmembrane helix</keyword>
<proteinExistence type="predicted"/>
<dbReference type="InterPro" id="IPR003740">
    <property type="entry name" value="YitT"/>
</dbReference>
<keyword evidence="9" id="KW-1185">Reference proteome</keyword>
<name>A0ABW3UKD8_9BACL</name>
<comment type="caution">
    <text evidence="8">The sequence shown here is derived from an EMBL/GenBank/DDBJ whole genome shotgun (WGS) entry which is preliminary data.</text>
</comment>
<evidence type="ECO:0000313" key="8">
    <source>
        <dbReference type="EMBL" id="MFD1221031.1"/>
    </source>
</evidence>
<dbReference type="PANTHER" id="PTHR33545:SF9">
    <property type="entry name" value="UPF0750 MEMBRANE PROTEIN YITE"/>
    <property type="match status" value="1"/>
</dbReference>
<dbReference type="Pfam" id="PF10035">
    <property type="entry name" value="DUF2179"/>
    <property type="match status" value="1"/>
</dbReference>
<dbReference type="PIRSF" id="PIRSF006483">
    <property type="entry name" value="Membrane_protein_YitT"/>
    <property type="match status" value="1"/>
</dbReference>
<evidence type="ECO:0000313" key="9">
    <source>
        <dbReference type="Proteomes" id="UP001597180"/>
    </source>
</evidence>
<reference evidence="9" key="1">
    <citation type="journal article" date="2019" name="Int. J. Syst. Evol. Microbiol.">
        <title>The Global Catalogue of Microorganisms (GCM) 10K type strain sequencing project: providing services to taxonomists for standard genome sequencing and annotation.</title>
        <authorList>
            <consortium name="The Broad Institute Genomics Platform"/>
            <consortium name="The Broad Institute Genome Sequencing Center for Infectious Disease"/>
            <person name="Wu L."/>
            <person name="Ma J."/>
        </authorList>
    </citation>
    <scope>NUCLEOTIDE SEQUENCE [LARGE SCALE GENOMIC DNA]</scope>
    <source>
        <strain evidence="9">CCUG 53270</strain>
    </source>
</reference>
<keyword evidence="5 6" id="KW-0472">Membrane</keyword>
<dbReference type="InterPro" id="IPR015867">
    <property type="entry name" value="N-reg_PII/ATP_PRibTrfase_C"/>
</dbReference>
<evidence type="ECO:0000256" key="3">
    <source>
        <dbReference type="ARBA" id="ARBA00022692"/>
    </source>
</evidence>
<organism evidence="8 9">
    <name type="scientific">Paenibacillus vulneris</name>
    <dbReference type="NCBI Taxonomy" id="1133364"/>
    <lineage>
        <taxon>Bacteria</taxon>
        <taxon>Bacillati</taxon>
        <taxon>Bacillota</taxon>
        <taxon>Bacilli</taxon>
        <taxon>Bacillales</taxon>
        <taxon>Paenibacillaceae</taxon>
        <taxon>Paenibacillus</taxon>
    </lineage>
</organism>
<keyword evidence="2" id="KW-1003">Cell membrane</keyword>
<evidence type="ECO:0000256" key="6">
    <source>
        <dbReference type="SAM" id="Phobius"/>
    </source>
</evidence>
<feature type="transmembrane region" description="Helical" evidence="6">
    <location>
        <begin position="54"/>
        <end position="72"/>
    </location>
</feature>